<evidence type="ECO:0000313" key="8">
    <source>
        <dbReference type="Proteomes" id="UP000186705"/>
    </source>
</evidence>
<dbReference type="EMBL" id="MPKA01000094">
    <property type="protein sequence ID" value="OLU44768.1"/>
    <property type="molecule type" value="Genomic_DNA"/>
</dbReference>
<feature type="transmembrane region" description="Helical" evidence="6">
    <location>
        <begin position="480"/>
        <end position="503"/>
    </location>
</feature>
<evidence type="ECO:0000256" key="4">
    <source>
        <dbReference type="ARBA" id="ARBA00022989"/>
    </source>
</evidence>
<protein>
    <recommendedName>
        <fullName evidence="9">Polysaccharide biosynthesis protein C-terminal domain-containing protein</fullName>
    </recommendedName>
</protein>
<feature type="transmembrane region" description="Helical" evidence="6">
    <location>
        <begin position="54"/>
        <end position="78"/>
    </location>
</feature>
<feature type="transmembrane region" description="Helical" evidence="6">
    <location>
        <begin position="356"/>
        <end position="377"/>
    </location>
</feature>
<dbReference type="AlphaFoldDB" id="A0A1U7NKJ6"/>
<feature type="transmembrane region" description="Helical" evidence="6">
    <location>
        <begin position="321"/>
        <end position="344"/>
    </location>
</feature>
<keyword evidence="2" id="KW-1003">Cell membrane</keyword>
<proteinExistence type="predicted"/>
<feature type="transmembrane region" description="Helical" evidence="6">
    <location>
        <begin position="98"/>
        <end position="121"/>
    </location>
</feature>
<keyword evidence="4 6" id="KW-1133">Transmembrane helix</keyword>
<evidence type="ECO:0000313" key="7">
    <source>
        <dbReference type="EMBL" id="OLU44768.1"/>
    </source>
</evidence>
<feature type="transmembrane region" description="Helical" evidence="6">
    <location>
        <begin position="21"/>
        <end position="42"/>
    </location>
</feature>
<feature type="transmembrane region" description="Helical" evidence="6">
    <location>
        <begin position="450"/>
        <end position="474"/>
    </location>
</feature>
<keyword evidence="5 6" id="KW-0472">Membrane</keyword>
<dbReference type="PANTHER" id="PTHR30250:SF26">
    <property type="entry name" value="PSMA PROTEIN"/>
    <property type="match status" value="1"/>
</dbReference>
<reference evidence="7 8" key="1">
    <citation type="submission" date="2016-11" db="EMBL/GenBank/DDBJ databases">
        <title>Description of two novel members of the family Erysipelotrichaceae: Ileibacterium lipovorans gen. nov., sp. nov. and Dubosiella newyorkensis, gen. nov., sp. nov.</title>
        <authorList>
            <person name="Cox L.M."/>
            <person name="Sohn J."/>
            <person name="Tyrrell K.L."/>
            <person name="Citron D.M."/>
            <person name="Lawson P.A."/>
            <person name="Patel N.B."/>
            <person name="Iizumi T."/>
            <person name="Perez-Perez G.I."/>
            <person name="Goldstein E.J."/>
            <person name="Blaser M.J."/>
        </authorList>
    </citation>
    <scope>NUCLEOTIDE SEQUENCE [LARGE SCALE GENOMIC DNA]</scope>
    <source>
        <strain evidence="7 8">NYU-BL-A4</strain>
    </source>
</reference>
<feature type="transmembrane region" description="Helical" evidence="6">
    <location>
        <begin position="197"/>
        <end position="218"/>
    </location>
</feature>
<evidence type="ECO:0000256" key="2">
    <source>
        <dbReference type="ARBA" id="ARBA00022475"/>
    </source>
</evidence>
<evidence type="ECO:0000256" key="5">
    <source>
        <dbReference type="ARBA" id="ARBA00023136"/>
    </source>
</evidence>
<gene>
    <name evidence="7" type="ORF">BO225_09830</name>
</gene>
<keyword evidence="3 6" id="KW-0812">Transmembrane</keyword>
<evidence type="ECO:0000256" key="1">
    <source>
        <dbReference type="ARBA" id="ARBA00004651"/>
    </source>
</evidence>
<feature type="transmembrane region" description="Helical" evidence="6">
    <location>
        <begin position="415"/>
        <end position="438"/>
    </location>
</feature>
<dbReference type="InterPro" id="IPR050833">
    <property type="entry name" value="Poly_Biosynth_Transport"/>
</dbReference>
<name>A0A1U7NKJ6_9FIRM</name>
<feature type="transmembrane region" description="Helical" evidence="6">
    <location>
        <begin position="389"/>
        <end position="409"/>
    </location>
</feature>
<dbReference type="STRING" id="1862672.BO225_09830"/>
<dbReference type="GO" id="GO:0005886">
    <property type="term" value="C:plasma membrane"/>
    <property type="evidence" value="ECO:0007669"/>
    <property type="project" value="UniProtKB-SubCell"/>
</dbReference>
<feature type="transmembrane region" description="Helical" evidence="6">
    <location>
        <begin position="172"/>
        <end position="191"/>
    </location>
</feature>
<accession>A0A1U7NKJ6</accession>
<feature type="transmembrane region" description="Helical" evidence="6">
    <location>
        <begin position="141"/>
        <end position="165"/>
    </location>
</feature>
<comment type="caution">
    <text evidence="7">The sequence shown here is derived from an EMBL/GenBank/DDBJ whole genome shotgun (WGS) entry which is preliminary data.</text>
</comment>
<dbReference type="PANTHER" id="PTHR30250">
    <property type="entry name" value="PST FAMILY PREDICTED COLANIC ACID TRANSPORTER"/>
    <property type="match status" value="1"/>
</dbReference>
<dbReference type="Proteomes" id="UP000186705">
    <property type="component" value="Unassembled WGS sequence"/>
</dbReference>
<evidence type="ECO:0000256" key="3">
    <source>
        <dbReference type="ARBA" id="ARBA00022692"/>
    </source>
</evidence>
<keyword evidence="8" id="KW-1185">Reference proteome</keyword>
<sequence>MVKYIERKEKNVKNENVGKRLFITIIISGLAFLLSYIINFALTPFITNNIGAEGYGFVSLAKTFASYTMIAALAINSYSSRFITIEYHQKNYEKANNFLSTTLVSNFLLAFLTLLFAIFFINRITFFLKINLDIVSDVKYLFFLMFVNFGITIIGSSFSSSAYIANRLDLTGLFKLIGYILEAGALLFLYFKFKPKLYYISLALCIQNIFIFLTNLFITKKFTPKLKIMNISFSWNAAKLLVFNGIWNSLNSLGNTLNTGLDLIMSNLFLTDTAMGELAIAKTINTMFIGLFQLIAQPFQPLFLKSFADNNMDDLLNRFKLSMVCSGFLSSLAFAGFVALGRTYYQLWVPNQNSTLLWKLTLVGCFSGIFEGLVYPLYYIYTLKIKNKIPCIITMIGGIINVIFMYILLKFTNLGIYSIVLTTAVVMTVISLITNPIYMCYCLKIRWNYFYGVIGRSVLSCFIMTLIFILLSKIINPKNWIMLIISATLMTLVGGVIHFLLVCNTKEKSFFLYKIKFKKKL</sequence>
<comment type="subcellular location">
    <subcellularLocation>
        <location evidence="1">Cell membrane</location>
        <topology evidence="1">Multi-pass membrane protein</topology>
    </subcellularLocation>
</comment>
<evidence type="ECO:0000256" key="6">
    <source>
        <dbReference type="SAM" id="Phobius"/>
    </source>
</evidence>
<evidence type="ECO:0008006" key="9">
    <source>
        <dbReference type="Google" id="ProtNLM"/>
    </source>
</evidence>
<organism evidence="7 8">
    <name type="scientific">Dubosiella newyorkensis</name>
    <dbReference type="NCBI Taxonomy" id="1862672"/>
    <lineage>
        <taxon>Bacteria</taxon>
        <taxon>Bacillati</taxon>
        <taxon>Bacillota</taxon>
        <taxon>Erysipelotrichia</taxon>
        <taxon>Erysipelotrichales</taxon>
        <taxon>Erysipelotrichaceae</taxon>
        <taxon>Dubosiella</taxon>
    </lineage>
</organism>